<gene>
    <name evidence="2" type="primary">orf169b</name>
</gene>
<reference evidence="2" key="2">
    <citation type="journal article" date="2011" name="Genome Biol. Evol.">
        <title>Structural and content diversity of mitochondrial genome in beet: a comparative genomic analysis.</title>
        <authorList>
            <person name="Darracq A."/>
            <person name="Varre J.S."/>
            <person name="Marechal-Drouard L."/>
            <person name="Courseaux A."/>
            <person name="Saumitou-Laprade P."/>
            <person name="Oztas S."/>
            <person name="Vacherie B."/>
            <person name="Barbe V.and.Touzet.P."/>
        </authorList>
    </citation>
    <scope>NUCLEOTIDE SEQUENCE</scope>
</reference>
<evidence type="ECO:0000256" key="1">
    <source>
        <dbReference type="SAM" id="MobiDB-lite"/>
    </source>
</evidence>
<proteinExistence type="predicted"/>
<feature type="region of interest" description="Disordered" evidence="1">
    <location>
        <begin position="56"/>
        <end position="77"/>
    </location>
</feature>
<keyword evidence="2" id="KW-0496">Mitochondrion</keyword>
<sequence>MSLKPFKRLPGNLQVVLYVFLHILGGLALSKVARELGYLFMDELGKAVSQFYPPASGGMSGGSSTPPGPFEDPSFIPINEENQQLPETSNSKRDYRQELLTDKSLSRQFRNALVKQEEISQVMAELLNNRDSTMEDIRAGVDIYLTETMELEGKSRNKKLHRLFFLKIF</sequence>
<reference evidence="2" key="1">
    <citation type="submission" date="2010-11" db="EMBL/GenBank/DDBJ databases">
        <authorList>
            <person name="Genoscope - CEA"/>
        </authorList>
    </citation>
    <scope>NUCLEOTIDE SEQUENCE</scope>
</reference>
<organism evidence="2">
    <name type="scientific">Beta vulgaris subsp. maritima</name>
    <name type="common">Sea beet</name>
    <name type="synonym">Beta maritima</name>
    <dbReference type="NCBI Taxonomy" id="350892"/>
    <lineage>
        <taxon>Eukaryota</taxon>
        <taxon>Viridiplantae</taxon>
        <taxon>Streptophyta</taxon>
        <taxon>Embryophyta</taxon>
        <taxon>Tracheophyta</taxon>
        <taxon>Spermatophyta</taxon>
        <taxon>Magnoliopsida</taxon>
        <taxon>eudicotyledons</taxon>
        <taxon>Gunneridae</taxon>
        <taxon>Pentapetalae</taxon>
        <taxon>Caryophyllales</taxon>
        <taxon>Chenopodiaceae</taxon>
        <taxon>Betoideae</taxon>
        <taxon>Beta</taxon>
    </lineage>
</organism>
<evidence type="ECO:0000313" key="2">
    <source>
        <dbReference type="EMBL" id="CBJ23364.1"/>
    </source>
</evidence>
<feature type="compositionally biased region" description="Low complexity" evidence="1">
    <location>
        <begin position="56"/>
        <end position="65"/>
    </location>
</feature>
<dbReference type="AlphaFoldDB" id="E8ZCF3"/>
<accession>E8ZCF3</accession>
<name>E8ZCF3_BETVM</name>
<geneLocation type="mitochondrion" evidence="2"/>
<protein>
    <submittedName>
        <fullName evidence="2">Uncharacterized protein orf169b</fullName>
    </submittedName>
</protein>
<dbReference type="EMBL" id="FP885876">
    <property type="protein sequence ID" value="CBJ23364.1"/>
    <property type="molecule type" value="Genomic_DNA"/>
</dbReference>